<dbReference type="EMBL" id="JACXVP010000008">
    <property type="protein sequence ID" value="KAG5589373.1"/>
    <property type="molecule type" value="Genomic_DNA"/>
</dbReference>
<gene>
    <name evidence="2" type="ORF">H5410_039887</name>
</gene>
<protein>
    <recommendedName>
        <fullName evidence="1">ATP synthase alpha subunit C-terminal domain-containing protein</fullName>
    </recommendedName>
</protein>
<keyword evidence="3" id="KW-1185">Reference proteome</keyword>
<accession>A0A9J5XNG3</accession>
<dbReference type="Proteomes" id="UP000824120">
    <property type="component" value="Chromosome 8"/>
</dbReference>
<evidence type="ECO:0000313" key="2">
    <source>
        <dbReference type="EMBL" id="KAG5589373.1"/>
    </source>
</evidence>
<reference evidence="2 3" key="1">
    <citation type="submission" date="2020-09" db="EMBL/GenBank/DDBJ databases">
        <title>De no assembly of potato wild relative species, Solanum commersonii.</title>
        <authorList>
            <person name="Cho K."/>
        </authorList>
    </citation>
    <scope>NUCLEOTIDE SEQUENCE [LARGE SCALE GENOMIC DNA]</scope>
    <source>
        <strain evidence="2">LZ3.2</strain>
        <tissue evidence="2">Leaf</tissue>
    </source>
</reference>
<organism evidence="2 3">
    <name type="scientific">Solanum commersonii</name>
    <name type="common">Commerson's wild potato</name>
    <name type="synonym">Commerson's nightshade</name>
    <dbReference type="NCBI Taxonomy" id="4109"/>
    <lineage>
        <taxon>Eukaryota</taxon>
        <taxon>Viridiplantae</taxon>
        <taxon>Streptophyta</taxon>
        <taxon>Embryophyta</taxon>
        <taxon>Tracheophyta</taxon>
        <taxon>Spermatophyta</taxon>
        <taxon>Magnoliopsida</taxon>
        <taxon>eudicotyledons</taxon>
        <taxon>Gunneridae</taxon>
        <taxon>Pentapetalae</taxon>
        <taxon>asterids</taxon>
        <taxon>lamiids</taxon>
        <taxon>Solanales</taxon>
        <taxon>Solanaceae</taxon>
        <taxon>Solanoideae</taxon>
        <taxon>Solaneae</taxon>
        <taxon>Solanum</taxon>
    </lineage>
</organism>
<evidence type="ECO:0000313" key="3">
    <source>
        <dbReference type="Proteomes" id="UP000824120"/>
    </source>
</evidence>
<dbReference type="InterPro" id="IPR000793">
    <property type="entry name" value="ATP_synth_asu_C"/>
</dbReference>
<dbReference type="InterPro" id="IPR038376">
    <property type="entry name" value="ATP_synth_asu_C_sf"/>
</dbReference>
<comment type="caution">
    <text evidence="2">The sequence shown here is derived from an EMBL/GenBank/DDBJ whole genome shotgun (WGS) entry which is preliminary data.</text>
</comment>
<dbReference type="AlphaFoldDB" id="A0A9J5XNG3"/>
<name>A0A9J5XNG3_SOLCO</name>
<dbReference type="Pfam" id="PF00306">
    <property type="entry name" value="ATP-synt_ab_C"/>
    <property type="match status" value="1"/>
</dbReference>
<dbReference type="Gene3D" id="1.20.150.20">
    <property type="entry name" value="ATP synthase alpha/beta chain, C-terminal domain"/>
    <property type="match status" value="1"/>
</dbReference>
<sequence length="109" mass="12745">MDKSSYPDLFNSNRHAINVGISAFEWGPHQIKAMKQVARSTIRELLKQSQLAPLTVEERIMTIYTETNGYLDSLEKSYLLPRHLPRKRKTLLKEAIQEQMDRFILQEQA</sequence>
<dbReference type="SUPFAM" id="SSF47917">
    <property type="entry name" value="C-terminal domain of alpha and beta subunits of F1 ATP synthase"/>
    <property type="match status" value="1"/>
</dbReference>
<feature type="domain" description="ATP synthase alpha subunit C-terminal" evidence="1">
    <location>
        <begin position="41"/>
        <end position="77"/>
    </location>
</feature>
<dbReference type="GO" id="GO:0015986">
    <property type="term" value="P:proton motive force-driven ATP synthesis"/>
    <property type="evidence" value="ECO:0007669"/>
    <property type="project" value="InterPro"/>
</dbReference>
<evidence type="ECO:0000259" key="1">
    <source>
        <dbReference type="Pfam" id="PF00306"/>
    </source>
</evidence>
<dbReference type="OrthoDB" id="9805536at2759"/>
<proteinExistence type="predicted"/>